<keyword evidence="3" id="KW-0539">Nucleus</keyword>
<dbReference type="InterPro" id="IPR009378">
    <property type="entry name" value="H2_N"/>
</dbReference>
<comment type="caution">
    <text evidence="6">The sequence shown here is derived from an EMBL/GenBank/DDBJ whole genome shotgun (WGS) entry which is preliminary data.</text>
</comment>
<evidence type="ECO:0000256" key="1">
    <source>
        <dbReference type="ARBA" id="ARBA00004123"/>
    </source>
</evidence>
<dbReference type="EMBL" id="JAIFRP010000014">
    <property type="protein sequence ID" value="KAK2586278.1"/>
    <property type="molecule type" value="Genomic_DNA"/>
</dbReference>
<evidence type="ECO:0008006" key="8">
    <source>
        <dbReference type="Google" id="ProtNLM"/>
    </source>
</evidence>
<dbReference type="PANTHER" id="PTHR14324:SF3">
    <property type="entry name" value="CONDENSIN-2 COMPLEX SUBUNIT H2"/>
    <property type="match status" value="1"/>
</dbReference>
<proteinExistence type="inferred from homology"/>
<dbReference type="AlphaFoldDB" id="A0AAD9VTB3"/>
<dbReference type="Proteomes" id="UP001258017">
    <property type="component" value="Unassembled WGS sequence"/>
</dbReference>
<evidence type="ECO:0000313" key="7">
    <source>
        <dbReference type="Proteomes" id="UP001258017"/>
    </source>
</evidence>
<dbReference type="Pfam" id="PF06278">
    <property type="entry name" value="CNDH2_N"/>
    <property type="match status" value="1"/>
</dbReference>
<comment type="subcellular location">
    <subcellularLocation>
        <location evidence="1">Nucleus</location>
    </subcellularLocation>
</comment>
<dbReference type="InterPro" id="IPR023093">
    <property type="entry name" value="ScpA-like_C"/>
</dbReference>
<evidence type="ECO:0000256" key="3">
    <source>
        <dbReference type="ARBA" id="ARBA00023242"/>
    </source>
</evidence>
<evidence type="ECO:0000313" key="6">
    <source>
        <dbReference type="EMBL" id="KAK2586278.1"/>
    </source>
</evidence>
<keyword evidence="7" id="KW-1185">Reference proteome</keyword>
<dbReference type="GO" id="GO:0051306">
    <property type="term" value="P:mitotic sister chromatid separation"/>
    <property type="evidence" value="ECO:0007669"/>
    <property type="project" value="TreeGrafter"/>
</dbReference>
<gene>
    <name evidence="6" type="ORF">KPH14_001533</name>
</gene>
<protein>
    <recommendedName>
        <fullName evidence="8">Condensin-2 complex subunit H2 C-terminal domain-containing protein</fullName>
    </recommendedName>
</protein>
<evidence type="ECO:0000259" key="5">
    <source>
        <dbReference type="Pfam" id="PF16858"/>
    </source>
</evidence>
<organism evidence="6 7">
    <name type="scientific">Odynerus spinipes</name>
    <dbReference type="NCBI Taxonomy" id="1348599"/>
    <lineage>
        <taxon>Eukaryota</taxon>
        <taxon>Metazoa</taxon>
        <taxon>Ecdysozoa</taxon>
        <taxon>Arthropoda</taxon>
        <taxon>Hexapoda</taxon>
        <taxon>Insecta</taxon>
        <taxon>Pterygota</taxon>
        <taxon>Neoptera</taxon>
        <taxon>Endopterygota</taxon>
        <taxon>Hymenoptera</taxon>
        <taxon>Apocrita</taxon>
        <taxon>Aculeata</taxon>
        <taxon>Vespoidea</taxon>
        <taxon>Vespidae</taxon>
        <taxon>Eumeninae</taxon>
        <taxon>Odynerus</taxon>
    </lineage>
</organism>
<dbReference type="Pfam" id="PF16858">
    <property type="entry name" value="CNDH2_C"/>
    <property type="match status" value="1"/>
</dbReference>
<dbReference type="GO" id="GO:0005634">
    <property type="term" value="C:nucleus"/>
    <property type="evidence" value="ECO:0007669"/>
    <property type="project" value="UniProtKB-SubCell"/>
</dbReference>
<comment type="similarity">
    <text evidence="2">Belongs to the CND2 H2 (condensin-2 subunit 2) family.</text>
</comment>
<reference evidence="6" key="2">
    <citation type="journal article" date="2023" name="Commun. Biol.">
        <title>Intrasexual cuticular hydrocarbon dimorphism in a wasp sheds light on hydrocarbon biosynthesis genes in Hymenoptera.</title>
        <authorList>
            <person name="Moris V.C."/>
            <person name="Podsiadlowski L."/>
            <person name="Martin S."/>
            <person name="Oeyen J.P."/>
            <person name="Donath A."/>
            <person name="Petersen M."/>
            <person name="Wilbrandt J."/>
            <person name="Misof B."/>
            <person name="Liedtke D."/>
            <person name="Thamm M."/>
            <person name="Scheiner R."/>
            <person name="Schmitt T."/>
            <person name="Niehuis O."/>
        </authorList>
    </citation>
    <scope>NUCLEOTIDE SEQUENCE</scope>
    <source>
        <strain evidence="6">GBR_01_08_01A</strain>
    </source>
</reference>
<dbReference type="GO" id="GO:0000796">
    <property type="term" value="C:condensin complex"/>
    <property type="evidence" value="ECO:0007669"/>
    <property type="project" value="TreeGrafter"/>
</dbReference>
<sequence>MVNLQDITCQLMKPTKDLANWKFPLSEILKEYYALLEAHCDVNFGEAALILQNSVNIYVRRVERLFDEAKCLTEMFVDHEVTNENDNSKCDKKNRNKNSINFDDFKLCNLVEEVGKNINTKNRFNVEKPVKLLTRRFAQLENNTEDIVHKKVEIIDIHGDVIGKKYHFRCNQYLNMNGLLIDEPTQDDFGTVDMESSATSGYCSNTSVFDSSCNLESNVNSMCNTLSDNNVESLTNCCLSPIPSNIDCSIDMEDFNVSNNDTINEERGQIKHIDVKEKSINFQNNSKINEQLITTHDTNMNNMDNLQNQENCTNYLFNRRPEEIKHPINTKKTMNSRIWEPVPLTHNISINRKRTVNLLNHTSSIISKTETRKRKIISKLHKNECTVSFLLKESKLQQKSSACASKKQTFSQFKAEEINELQKTFEDCFKTTEVSNSFQCQTSTNTIDDSQDKNAAKNNTIRNDTFLDESDVLPVSPSFLDCETRSLSPIDTIFSTLNDTSLQLDSQHSLPNYERLIEHEMKKLFEDSDVQTELERKVNKWHQLMQPKLAKIEKKPIFRIHEYVSRITRKLRNNNHQRVTFNNIVDGECSYEVARYFLALLQLANTYKVDISAKENIDECIEILLLNTDVPVLLDIIIITTTTPPTSISCINNMIYNIRL</sequence>
<evidence type="ECO:0000256" key="2">
    <source>
        <dbReference type="ARBA" id="ARBA00007844"/>
    </source>
</evidence>
<dbReference type="InterPro" id="IPR031737">
    <property type="entry name" value="CNDH2_C"/>
</dbReference>
<feature type="domain" description="Condensin-2 complex subunit H2 C-terminal" evidence="5">
    <location>
        <begin position="512"/>
        <end position="626"/>
    </location>
</feature>
<name>A0AAD9VTB3_9HYME</name>
<dbReference type="GO" id="GO:0003682">
    <property type="term" value="F:chromatin binding"/>
    <property type="evidence" value="ECO:0007669"/>
    <property type="project" value="TreeGrafter"/>
</dbReference>
<reference evidence="6" key="1">
    <citation type="submission" date="2021-08" db="EMBL/GenBank/DDBJ databases">
        <authorList>
            <person name="Misof B."/>
            <person name="Oliver O."/>
            <person name="Podsiadlowski L."/>
            <person name="Donath A."/>
            <person name="Peters R."/>
            <person name="Mayer C."/>
            <person name="Rust J."/>
            <person name="Gunkel S."/>
            <person name="Lesny P."/>
            <person name="Martin S."/>
            <person name="Oeyen J.P."/>
            <person name="Petersen M."/>
            <person name="Panagiotis P."/>
            <person name="Wilbrandt J."/>
            <person name="Tanja T."/>
        </authorList>
    </citation>
    <scope>NUCLEOTIDE SEQUENCE</scope>
    <source>
        <strain evidence="6">GBR_01_08_01A</strain>
        <tissue evidence="6">Thorax + abdomen</tissue>
    </source>
</reference>
<dbReference type="PANTHER" id="PTHR14324">
    <property type="entry name" value="CONDENSIN-2 COMPLEX SUBUNIT H2"/>
    <property type="match status" value="1"/>
</dbReference>
<accession>A0AAD9VTB3</accession>
<dbReference type="InterPro" id="IPR031739">
    <property type="entry name" value="Ncaph2"/>
</dbReference>
<dbReference type="Gene3D" id="1.10.10.580">
    <property type="entry name" value="Structural maintenance of chromosome 1. Chain E"/>
    <property type="match status" value="1"/>
</dbReference>
<evidence type="ECO:0000259" key="4">
    <source>
        <dbReference type="Pfam" id="PF06278"/>
    </source>
</evidence>
<feature type="domain" description="Condensin II complex subunit H2 N-terminal" evidence="4">
    <location>
        <begin position="10"/>
        <end position="97"/>
    </location>
</feature>
<dbReference type="GO" id="GO:0010032">
    <property type="term" value="P:meiotic chromosome condensation"/>
    <property type="evidence" value="ECO:0007669"/>
    <property type="project" value="TreeGrafter"/>
</dbReference>